<dbReference type="EC" id="7.1.1.-" evidence="2"/>
<sequence length="172" mass="18375">MNSFLTADNMAGMVFVIMSSLTILGALIATCTERPVRAIAGLALCFTSLAAVYFFLNSPFVAAMQILIYVGAVSVTISFAIMLAPPESRKHERKVHRWAVPAGAVTALLLAGTLITIGIKTQWQATPKVNNGSIELLGIKLLTEFSMLFELISILLLIAIIGAIVLARGGRQ</sequence>
<feature type="transmembrane region" description="Helical" evidence="2">
    <location>
        <begin position="62"/>
        <end position="86"/>
    </location>
</feature>
<accession>A0A2G6E0D4</accession>
<comment type="subcellular location">
    <subcellularLocation>
        <location evidence="2">Cell membrane</location>
        <topology evidence="2">Multi-pass membrane protein</topology>
    </subcellularLocation>
</comment>
<feature type="transmembrane region" description="Helical" evidence="2">
    <location>
        <begin position="98"/>
        <end position="119"/>
    </location>
</feature>
<evidence type="ECO:0000313" key="4">
    <source>
        <dbReference type="Proteomes" id="UP000229740"/>
    </source>
</evidence>
<reference evidence="3 4" key="1">
    <citation type="submission" date="2017-10" db="EMBL/GenBank/DDBJ databases">
        <title>Novel microbial diversity and functional potential in the marine mammal oral microbiome.</title>
        <authorList>
            <person name="Dudek N.K."/>
            <person name="Sun C.L."/>
            <person name="Burstein D."/>
            <person name="Kantor R.S."/>
            <person name="Aliaga Goltsman D.S."/>
            <person name="Bik E.M."/>
            <person name="Thomas B.C."/>
            <person name="Banfield J.F."/>
            <person name="Relman D.A."/>
        </authorList>
    </citation>
    <scope>NUCLEOTIDE SEQUENCE [LARGE SCALE GENOMIC DNA]</scope>
    <source>
        <strain evidence="3">DOLZORAL124_49_17</strain>
    </source>
</reference>
<evidence type="ECO:0000313" key="3">
    <source>
        <dbReference type="EMBL" id="PID55559.1"/>
    </source>
</evidence>
<keyword evidence="2" id="KW-0472">Membrane</keyword>
<dbReference type="GO" id="GO:0008137">
    <property type="term" value="F:NADH dehydrogenase (ubiquinone) activity"/>
    <property type="evidence" value="ECO:0007669"/>
    <property type="project" value="UniProtKB-UniRule"/>
</dbReference>
<dbReference type="GO" id="GO:0005886">
    <property type="term" value="C:plasma membrane"/>
    <property type="evidence" value="ECO:0007669"/>
    <property type="project" value="UniProtKB-SubCell"/>
</dbReference>
<feature type="transmembrane region" description="Helical" evidence="2">
    <location>
        <begin position="12"/>
        <end position="31"/>
    </location>
</feature>
<organism evidence="3 4">
    <name type="scientific">candidate division KSB3 bacterium</name>
    <dbReference type="NCBI Taxonomy" id="2044937"/>
    <lineage>
        <taxon>Bacteria</taxon>
        <taxon>candidate division KSB3</taxon>
    </lineage>
</organism>
<dbReference type="EMBL" id="PDPS01000068">
    <property type="protein sequence ID" value="PID55559.1"/>
    <property type="molecule type" value="Genomic_DNA"/>
</dbReference>
<proteinExistence type="inferred from homology"/>
<feature type="transmembrane region" description="Helical" evidence="2">
    <location>
        <begin position="38"/>
        <end position="56"/>
    </location>
</feature>
<gene>
    <name evidence="3" type="ORF">CSB45_15405</name>
</gene>
<keyword evidence="2" id="KW-0874">Quinone</keyword>
<keyword evidence="2" id="KW-0520">NAD</keyword>
<feature type="transmembrane region" description="Helical" evidence="2">
    <location>
        <begin position="145"/>
        <end position="167"/>
    </location>
</feature>
<comment type="similarity">
    <text evidence="1 2">Belongs to the complex I subunit 6 family.</text>
</comment>
<protein>
    <recommendedName>
        <fullName evidence="2">NADH-quinone oxidoreductase subunit J</fullName>
        <ecNumber evidence="2">7.1.1.-</ecNumber>
    </recommendedName>
</protein>
<keyword evidence="2" id="KW-1003">Cell membrane</keyword>
<dbReference type="Gene3D" id="1.20.120.1200">
    <property type="entry name" value="NADH-ubiquinone/plastoquinone oxidoreductase chain 6, subunit NuoJ"/>
    <property type="match status" value="1"/>
</dbReference>
<dbReference type="InterPro" id="IPR001457">
    <property type="entry name" value="NADH_UbQ/plastoQ_OxRdtase_su6"/>
</dbReference>
<keyword evidence="2" id="KW-1133">Transmembrane helix</keyword>
<dbReference type="PANTHER" id="PTHR33269">
    <property type="entry name" value="NADH-UBIQUINONE OXIDOREDUCTASE CHAIN 6"/>
    <property type="match status" value="1"/>
</dbReference>
<evidence type="ECO:0000256" key="1">
    <source>
        <dbReference type="ARBA" id="ARBA00005698"/>
    </source>
</evidence>
<comment type="caution">
    <text evidence="3">The sequence shown here is derived from an EMBL/GenBank/DDBJ whole genome shotgun (WGS) entry which is preliminary data.</text>
</comment>
<comment type="catalytic activity">
    <reaction evidence="2">
        <text>a quinone + NADH + 5 H(+)(in) = a quinol + NAD(+) + 4 H(+)(out)</text>
        <dbReference type="Rhea" id="RHEA:57888"/>
        <dbReference type="ChEBI" id="CHEBI:15378"/>
        <dbReference type="ChEBI" id="CHEBI:24646"/>
        <dbReference type="ChEBI" id="CHEBI:57540"/>
        <dbReference type="ChEBI" id="CHEBI:57945"/>
        <dbReference type="ChEBI" id="CHEBI:132124"/>
    </reaction>
</comment>
<dbReference type="PANTHER" id="PTHR33269:SF17">
    <property type="entry name" value="NADH-UBIQUINONE OXIDOREDUCTASE CHAIN 6"/>
    <property type="match status" value="1"/>
</dbReference>
<dbReference type="GO" id="GO:0048038">
    <property type="term" value="F:quinone binding"/>
    <property type="evidence" value="ECO:0007669"/>
    <property type="project" value="UniProtKB-UniRule"/>
</dbReference>
<keyword evidence="2" id="KW-0812">Transmembrane</keyword>
<evidence type="ECO:0000256" key="2">
    <source>
        <dbReference type="RuleBase" id="RU004429"/>
    </source>
</evidence>
<comment type="function">
    <text evidence="2">NDH-1 shuttles electrons from NADH, via FMN and iron-sulfur (Fe-S) centers, to quinones in the respiratory chain. Couples the redox reaction to proton translocation (for every two electrons transferred, four hydrogen ions are translocated across the cytoplasmic membrane), and thus conserves the redox energy in a proton gradient.</text>
</comment>
<dbReference type="Pfam" id="PF00499">
    <property type="entry name" value="Oxidored_q3"/>
    <property type="match status" value="1"/>
</dbReference>
<dbReference type="InterPro" id="IPR042106">
    <property type="entry name" value="Nuo/plastoQ_OxRdtase_6_NuoJ"/>
</dbReference>
<dbReference type="AlphaFoldDB" id="A0A2G6E0D4"/>
<name>A0A2G6E0D4_9BACT</name>
<dbReference type="Proteomes" id="UP000229740">
    <property type="component" value="Unassembled WGS sequence"/>
</dbReference>